<dbReference type="GO" id="GO:0005576">
    <property type="term" value="C:extracellular region"/>
    <property type="evidence" value="ECO:0007669"/>
    <property type="project" value="InterPro"/>
</dbReference>
<evidence type="ECO:0000313" key="4">
    <source>
        <dbReference type="EnsemblMetazoa" id="G34139.1:cds"/>
    </source>
</evidence>
<dbReference type="InterPro" id="IPR002557">
    <property type="entry name" value="Chitin-bd_dom"/>
</dbReference>
<dbReference type="AlphaFoldDB" id="A0A8W8MLE9"/>
<accession>A0A8W8MLE9</accession>
<evidence type="ECO:0000313" key="5">
    <source>
        <dbReference type="Proteomes" id="UP000005408"/>
    </source>
</evidence>
<feature type="transmembrane region" description="Helical" evidence="1">
    <location>
        <begin position="188"/>
        <end position="210"/>
    </location>
</feature>
<dbReference type="EnsemblMetazoa" id="G34139.1">
    <property type="protein sequence ID" value="G34139.1:cds"/>
    <property type="gene ID" value="G34139"/>
</dbReference>
<name>A0A8W8MLE9_MAGGI</name>
<sequence>MYTPGGPSCLLICILVAVKTVETSSDFCNVTRSTKKVVPTCPDSLDKWNEASKRKNCTQYASQCSEPEKLEYHCVINPFINETLEVCAYGQNIISGHCTEYSSSGNLIQPNLNTNCMNFSSNPCPVVYKSTEAYKYPGCYDLTNKTTVTEQTEAKSYLKSTTVASYASSSQIFVKVDNEDNAERLTGVFIAVFVPLLLTSGLLTLLVWYLKEKTYRSRGSRYSVKDFEKNSNEVLPLTNVENENGNVQ</sequence>
<keyword evidence="2" id="KW-0732">Signal</keyword>
<evidence type="ECO:0000259" key="3">
    <source>
        <dbReference type="PROSITE" id="PS50940"/>
    </source>
</evidence>
<evidence type="ECO:0000256" key="1">
    <source>
        <dbReference type="SAM" id="Phobius"/>
    </source>
</evidence>
<feature type="domain" description="Chitin-binding type-2" evidence="3">
    <location>
        <begin position="38"/>
        <end position="100"/>
    </location>
</feature>
<feature type="chain" id="PRO_5036462826" description="Chitin-binding type-2 domain-containing protein" evidence="2">
    <location>
        <begin position="24"/>
        <end position="248"/>
    </location>
</feature>
<dbReference type="GO" id="GO:0008061">
    <property type="term" value="F:chitin binding"/>
    <property type="evidence" value="ECO:0007669"/>
    <property type="project" value="InterPro"/>
</dbReference>
<protein>
    <recommendedName>
        <fullName evidence="3">Chitin-binding type-2 domain-containing protein</fullName>
    </recommendedName>
</protein>
<proteinExistence type="predicted"/>
<keyword evidence="1" id="KW-1133">Transmembrane helix</keyword>
<reference evidence="4" key="1">
    <citation type="submission" date="2022-08" db="UniProtKB">
        <authorList>
            <consortium name="EnsemblMetazoa"/>
        </authorList>
    </citation>
    <scope>IDENTIFICATION</scope>
    <source>
        <strain evidence="4">05x7-T-G4-1.051#20</strain>
    </source>
</reference>
<feature type="signal peptide" evidence="2">
    <location>
        <begin position="1"/>
        <end position="23"/>
    </location>
</feature>
<keyword evidence="1" id="KW-0472">Membrane</keyword>
<dbReference type="PROSITE" id="PS50940">
    <property type="entry name" value="CHIT_BIND_II"/>
    <property type="match status" value="1"/>
</dbReference>
<evidence type="ECO:0000256" key="2">
    <source>
        <dbReference type="SAM" id="SignalP"/>
    </source>
</evidence>
<dbReference type="Proteomes" id="UP000005408">
    <property type="component" value="Unassembled WGS sequence"/>
</dbReference>
<keyword evidence="5" id="KW-1185">Reference proteome</keyword>
<keyword evidence="1" id="KW-0812">Transmembrane</keyword>
<organism evidence="4 5">
    <name type="scientific">Magallana gigas</name>
    <name type="common">Pacific oyster</name>
    <name type="synonym">Crassostrea gigas</name>
    <dbReference type="NCBI Taxonomy" id="29159"/>
    <lineage>
        <taxon>Eukaryota</taxon>
        <taxon>Metazoa</taxon>
        <taxon>Spiralia</taxon>
        <taxon>Lophotrochozoa</taxon>
        <taxon>Mollusca</taxon>
        <taxon>Bivalvia</taxon>
        <taxon>Autobranchia</taxon>
        <taxon>Pteriomorphia</taxon>
        <taxon>Ostreida</taxon>
        <taxon>Ostreoidea</taxon>
        <taxon>Ostreidae</taxon>
        <taxon>Magallana</taxon>
    </lineage>
</organism>